<dbReference type="Proteomes" id="UP001642464">
    <property type="component" value="Unassembled WGS sequence"/>
</dbReference>
<evidence type="ECO:0000313" key="2">
    <source>
        <dbReference type="Proteomes" id="UP001642464"/>
    </source>
</evidence>
<evidence type="ECO:0000313" key="1">
    <source>
        <dbReference type="EMBL" id="CAK9101005.1"/>
    </source>
</evidence>
<feature type="non-terminal residue" evidence="1">
    <location>
        <position position="1"/>
    </location>
</feature>
<proteinExistence type="predicted"/>
<keyword evidence="2" id="KW-1185">Reference proteome</keyword>
<dbReference type="EMBL" id="CAXAMM010041740">
    <property type="protein sequence ID" value="CAK9101005.1"/>
    <property type="molecule type" value="Genomic_DNA"/>
</dbReference>
<organism evidence="1 2">
    <name type="scientific">Durusdinium trenchii</name>
    <dbReference type="NCBI Taxonomy" id="1381693"/>
    <lineage>
        <taxon>Eukaryota</taxon>
        <taxon>Sar</taxon>
        <taxon>Alveolata</taxon>
        <taxon>Dinophyceae</taxon>
        <taxon>Suessiales</taxon>
        <taxon>Symbiodiniaceae</taxon>
        <taxon>Durusdinium</taxon>
    </lineage>
</organism>
<feature type="non-terminal residue" evidence="1">
    <location>
        <position position="88"/>
    </location>
</feature>
<comment type="caution">
    <text evidence="1">The sequence shown here is derived from an EMBL/GenBank/DDBJ whole genome shotgun (WGS) entry which is preliminary data.</text>
</comment>
<reference evidence="1 2" key="1">
    <citation type="submission" date="2024-02" db="EMBL/GenBank/DDBJ databases">
        <authorList>
            <person name="Chen Y."/>
            <person name="Shah S."/>
            <person name="Dougan E. K."/>
            <person name="Thang M."/>
            <person name="Chan C."/>
        </authorList>
    </citation>
    <scope>NUCLEOTIDE SEQUENCE [LARGE SCALE GENOMIC DNA]</scope>
</reference>
<accession>A0ABP0RN86</accession>
<protein>
    <submittedName>
        <fullName evidence="1">Glucosidase II subunit beta</fullName>
    </submittedName>
</protein>
<name>A0ABP0RN86_9DINO</name>
<sequence>CWAVCAYLCADSRHFNGTCALQRDDGIPSGDAKEWVFFGYDPDALRMEQSLSGFEEEMGGIWMMAQYGKGEEGIIEAAAVEHLVLLEG</sequence>
<gene>
    <name evidence="1" type="ORF">SCF082_LOCUS47236</name>
</gene>